<reference evidence="2 4" key="1">
    <citation type="journal article" date="2019" name="Microbiol. Resour. Announc.">
        <title>The Genome Sequence of the Halobacterium salinarum Type Strain Is Closely Related to That of Laboratory Strains NRC-1 and R1.</title>
        <authorList>
            <person name="Pfeiffer F."/>
            <person name="Marchfelder A."/>
            <person name="Habermann B."/>
            <person name="Dyall-Smith M.L."/>
        </authorList>
    </citation>
    <scope>NUCLEOTIDE SEQUENCE [LARGE SCALE GENOMIC DNA]</scope>
    <source>
        <strain evidence="2">91-R6</strain>
        <strain evidence="4">ATCC 33171 / DSM 3754 / JCM 8978 / NBRC 102687 / NCIMB 764 / 91-R6</strain>
    </source>
</reference>
<dbReference type="Proteomes" id="UP000323075">
    <property type="component" value="Unassembled WGS sequence"/>
</dbReference>
<dbReference type="EMBL" id="CP038631">
    <property type="protein sequence ID" value="QCC44713.1"/>
    <property type="molecule type" value="Genomic_DNA"/>
</dbReference>
<evidence type="ECO:0000259" key="1">
    <source>
        <dbReference type="Pfam" id="PF13649"/>
    </source>
</evidence>
<gene>
    <name evidence="3" type="ORF">APQ99_01962</name>
    <name evidence="2" type="ORF">HBSAL_05200</name>
</gene>
<dbReference type="Proteomes" id="UP000296216">
    <property type="component" value="Chromosome"/>
</dbReference>
<dbReference type="EC" id="2.1.1.-" evidence="2"/>
<evidence type="ECO:0000313" key="5">
    <source>
        <dbReference type="Proteomes" id="UP000323075"/>
    </source>
</evidence>
<dbReference type="InterPro" id="IPR029063">
    <property type="entry name" value="SAM-dependent_MTases_sf"/>
</dbReference>
<keyword evidence="2" id="KW-0808">Transferase</keyword>
<dbReference type="PANTHER" id="PTHR43591">
    <property type="entry name" value="METHYLTRANSFERASE"/>
    <property type="match status" value="1"/>
</dbReference>
<proteinExistence type="predicted"/>
<evidence type="ECO:0000313" key="4">
    <source>
        <dbReference type="Proteomes" id="UP000296216"/>
    </source>
</evidence>
<name>A0A4D6GSQ8_HALS9</name>
<dbReference type="GO" id="GO:0032259">
    <property type="term" value="P:methylation"/>
    <property type="evidence" value="ECO:0007669"/>
    <property type="project" value="UniProtKB-KW"/>
</dbReference>
<evidence type="ECO:0000313" key="2">
    <source>
        <dbReference type="EMBL" id="QCC44713.1"/>
    </source>
</evidence>
<feature type="domain" description="Methyltransferase" evidence="1">
    <location>
        <begin position="47"/>
        <end position="140"/>
    </location>
</feature>
<dbReference type="CDD" id="cd02440">
    <property type="entry name" value="AdoMet_MTases"/>
    <property type="match status" value="1"/>
</dbReference>
<protein>
    <submittedName>
        <fullName evidence="3">Methyltransferase domain-containing protein</fullName>
    </submittedName>
    <submittedName>
        <fullName evidence="2">Putative S-adenosylmethionine-dependent methyltransferase</fullName>
        <ecNumber evidence="2">2.1.1.-</ecNumber>
    </submittedName>
</protein>
<reference evidence="3 5" key="2">
    <citation type="submission" date="2019-07" db="EMBL/GenBank/DDBJ databases">
        <title>Genomic Encyclopedia of Archaeal and Bacterial Type Strains, Phase II (KMG-II): from individual species to whole genera.</title>
        <authorList>
            <person name="Goeker M."/>
        </authorList>
    </citation>
    <scope>NUCLEOTIDE SEQUENCE [LARGE SCALE GENOMIC DNA]</scope>
    <source>
        <strain evidence="3 5">DSM 3754</strain>
    </source>
</reference>
<dbReference type="Gene3D" id="3.40.50.150">
    <property type="entry name" value="Vaccinia Virus protein VP39"/>
    <property type="match status" value="1"/>
</dbReference>
<evidence type="ECO:0000313" key="3">
    <source>
        <dbReference type="EMBL" id="TYO75466.1"/>
    </source>
</evidence>
<dbReference type="RefSeq" id="WP_010902591.1">
    <property type="nucleotide sequence ID" value="NZ_VRYN01000005.1"/>
</dbReference>
<dbReference type="SUPFAM" id="SSF53335">
    <property type="entry name" value="S-adenosyl-L-methionine-dependent methyltransferases"/>
    <property type="match status" value="1"/>
</dbReference>
<organism evidence="2 4">
    <name type="scientific">Halobacterium salinarum (strain ATCC 33171 / DSM 3754 / JCM 8978 / NBRC 102687 / NCIMB 764 / 91-R6)</name>
    <dbReference type="NCBI Taxonomy" id="2597657"/>
    <lineage>
        <taxon>Archaea</taxon>
        <taxon>Methanobacteriati</taxon>
        <taxon>Methanobacteriota</taxon>
        <taxon>Stenosarchaea group</taxon>
        <taxon>Halobacteria</taxon>
        <taxon>Halobacteriales</taxon>
        <taxon>Halobacteriaceae</taxon>
        <taxon>Halobacterium</taxon>
    </lineage>
</organism>
<keyword evidence="2" id="KW-0489">Methyltransferase</keyword>
<dbReference type="EMBL" id="VRYN01000005">
    <property type="protein sequence ID" value="TYO75466.1"/>
    <property type="molecule type" value="Genomic_DNA"/>
</dbReference>
<dbReference type="AlphaFoldDB" id="A0A4D6GSQ8"/>
<sequence length="269" mass="28990">MNTAPDTGTERATYTWSAGRYPSLAPNLLPAIARLVSACGVDPGNTVLDVGCGTGNAALTARRAGATVTGLDVTRSMLELARDTTQLTDYNDISWVAGDASTLPFPDDAFDVVLSSFGHVFSPAAAEAGREMLRVAQPGGRVAFTAWSPDGLVGALTDVLDDYVGHDDHDPWAHLRWGNPEFVRDHLGDACELTFERRIARFRYVSPEHFWRNFAEEAGPLSPALRALDDPGARSALREDALATLDEWFADNTVRVEYLLARGVVDGAA</sequence>
<accession>A0A4D6GSQ8</accession>
<dbReference type="InterPro" id="IPR041698">
    <property type="entry name" value="Methyltransf_25"/>
</dbReference>
<dbReference type="PANTHER" id="PTHR43591:SF24">
    <property type="entry name" value="2-METHOXY-6-POLYPRENYL-1,4-BENZOQUINOL METHYLASE, MITOCHONDRIAL"/>
    <property type="match status" value="1"/>
</dbReference>
<dbReference type="GeneID" id="68693678"/>
<dbReference type="Pfam" id="PF13649">
    <property type="entry name" value="Methyltransf_25"/>
    <property type="match status" value="1"/>
</dbReference>
<reference evidence="2" key="3">
    <citation type="journal article" name="MicrobiologyOpen">
        <title>Whole-genome comparison between the type strain of Halobacterium salinarum (DSM 3754(T)) and the laboratory strains R1 and NRC-1.</title>
        <authorList>
            <person name="Pfeiffer F."/>
            <person name="Losensky G."/>
            <person name="Marchfelder A."/>
            <person name="Habermann B."/>
            <person name="Dyall-Smith M."/>
        </authorList>
    </citation>
    <scope>NUCLEOTIDE SEQUENCE</scope>
    <source>
        <strain evidence="2">91-R6</strain>
    </source>
</reference>
<dbReference type="GO" id="GO:0008168">
    <property type="term" value="F:methyltransferase activity"/>
    <property type="evidence" value="ECO:0007669"/>
    <property type="project" value="UniProtKB-KW"/>
</dbReference>